<evidence type="ECO:0000256" key="1">
    <source>
        <dbReference type="ARBA" id="ARBA00004606"/>
    </source>
</evidence>
<dbReference type="GO" id="GO:0015926">
    <property type="term" value="F:glucosidase activity"/>
    <property type="evidence" value="ECO:0007669"/>
    <property type="project" value="TreeGrafter"/>
</dbReference>
<dbReference type="Proteomes" id="UP000308730">
    <property type="component" value="Unassembled WGS sequence"/>
</dbReference>
<dbReference type="FunFam" id="2.60.120.200:FF:000135">
    <property type="entry name" value="Related to KRE6-glucan synthase subunit"/>
    <property type="match status" value="1"/>
</dbReference>
<dbReference type="GO" id="GO:0031505">
    <property type="term" value="P:fungal-type cell wall organization"/>
    <property type="evidence" value="ECO:0007669"/>
    <property type="project" value="TreeGrafter"/>
</dbReference>
<feature type="compositionally biased region" description="Pro residues" evidence="9">
    <location>
        <begin position="1"/>
        <end position="12"/>
    </location>
</feature>
<evidence type="ECO:0000256" key="2">
    <source>
        <dbReference type="ARBA" id="ARBA00010962"/>
    </source>
</evidence>
<dbReference type="SUPFAM" id="SSF49899">
    <property type="entry name" value="Concanavalin A-like lectins/glucanases"/>
    <property type="match status" value="1"/>
</dbReference>
<keyword evidence="8" id="KW-0961">Cell wall biogenesis/degradation</keyword>
<evidence type="ECO:0000259" key="11">
    <source>
        <dbReference type="PROSITE" id="PS51762"/>
    </source>
</evidence>
<keyword evidence="13" id="KW-1185">Reference proteome</keyword>
<feature type="region of interest" description="Disordered" evidence="9">
    <location>
        <begin position="1"/>
        <end position="55"/>
    </location>
</feature>
<evidence type="ECO:0000256" key="5">
    <source>
        <dbReference type="ARBA" id="ARBA00022989"/>
    </source>
</evidence>
<dbReference type="Pfam" id="PF03935">
    <property type="entry name" value="SKN1_KRE6_Sbg1"/>
    <property type="match status" value="1"/>
</dbReference>
<name>A0A4S4MNZ9_9APHY</name>
<dbReference type="Gene3D" id="2.60.120.200">
    <property type="match status" value="2"/>
</dbReference>
<evidence type="ECO:0000313" key="12">
    <source>
        <dbReference type="EMBL" id="THH27754.1"/>
    </source>
</evidence>
<keyword evidence="7" id="KW-0325">Glycoprotein</keyword>
<keyword evidence="4" id="KW-0735">Signal-anchor</keyword>
<evidence type="ECO:0000256" key="3">
    <source>
        <dbReference type="ARBA" id="ARBA00022692"/>
    </source>
</evidence>
<dbReference type="GO" id="GO:0005789">
    <property type="term" value="C:endoplasmic reticulum membrane"/>
    <property type="evidence" value="ECO:0007669"/>
    <property type="project" value="TreeGrafter"/>
</dbReference>
<accession>A0A4S4MNZ9</accession>
<evidence type="ECO:0000256" key="7">
    <source>
        <dbReference type="ARBA" id="ARBA00023180"/>
    </source>
</evidence>
<gene>
    <name evidence="12" type="ORF">EUX98_g6431</name>
</gene>
<dbReference type="PROSITE" id="PS51762">
    <property type="entry name" value="GH16_2"/>
    <property type="match status" value="1"/>
</dbReference>
<proteinExistence type="inferred from homology"/>
<evidence type="ECO:0000313" key="13">
    <source>
        <dbReference type="Proteomes" id="UP000308730"/>
    </source>
</evidence>
<evidence type="ECO:0000256" key="6">
    <source>
        <dbReference type="ARBA" id="ARBA00023136"/>
    </source>
</evidence>
<sequence length="638" mass="69624">MANPPRRVPPPNQQYYAVPQSPRSAGPSRQPSQTQQQSYSTSNQPSNTSHSYMQQRNETAHGVATGHIGAGYGPYSYNPTQAAHYSSSRFSAAPSEVSAVTTGEKVGSTVPIASSNAVPPYAWDTKDPDLDDALHNPDPVRDAALDRSFTIFSARGWANVSVLVILGLGLLTLFAGYPVIIYVRDRQRSQHVGFNLGGTNATGQVPDLNMPSLIDKDTPTSAYTHVSTNGHTYNLVFSDEFETDGRTFYPGDDPYWEAVDLNYWPTGDIEWYDPVQISTANGKLVITMEEILNHNLNFRSGMLQSWNKLCFTTGYVEVSISLPGTPRAPGLWPGAWTMGNLGRAGYGATTEGMWPYSYASCDLGTFPNQQAKNGTPAAASTGGSNGGPLSFLPGQRLSACTCPNSDHPGPSVTDGRNVPEIDIIEAQVDVSTFTGEVSQSFQTAPYNFNYEFDNDSSATPIYDSSTTNFNSYKGGVYQQAISAVTTVDSNNYNNSGYAPYGYEWWSDPNNRGDGYITWFSNGQKTWTLTADTIGADPTSEISARIVPEEPMYIILNLGMSPSFQEQDFKHLTFPVSMYIDYVRVYQQAGLKDAIGCNPASHPTSDYINNHLNAYSNPNLTTWDSAGYSFPRNSLYDGC</sequence>
<keyword evidence="6 10" id="KW-0472">Membrane</keyword>
<keyword evidence="5 10" id="KW-1133">Transmembrane helix</keyword>
<evidence type="ECO:0000256" key="9">
    <source>
        <dbReference type="SAM" id="MobiDB-lite"/>
    </source>
</evidence>
<dbReference type="EMBL" id="SGPM01000227">
    <property type="protein sequence ID" value="THH27754.1"/>
    <property type="molecule type" value="Genomic_DNA"/>
</dbReference>
<feature type="compositionally biased region" description="Low complexity" evidence="9">
    <location>
        <begin position="27"/>
        <end position="49"/>
    </location>
</feature>
<dbReference type="OrthoDB" id="412647at2759"/>
<comment type="caution">
    <text evidence="12">The sequence shown here is derived from an EMBL/GenBank/DDBJ whole genome shotgun (WGS) entry which is preliminary data.</text>
</comment>
<dbReference type="InterPro" id="IPR013320">
    <property type="entry name" value="ConA-like_dom_sf"/>
</dbReference>
<feature type="transmembrane region" description="Helical" evidence="10">
    <location>
        <begin position="157"/>
        <end position="180"/>
    </location>
</feature>
<dbReference type="GO" id="GO:0005886">
    <property type="term" value="C:plasma membrane"/>
    <property type="evidence" value="ECO:0007669"/>
    <property type="project" value="TreeGrafter"/>
</dbReference>
<feature type="domain" description="GH16" evidence="11">
    <location>
        <begin position="226"/>
        <end position="590"/>
    </location>
</feature>
<reference evidence="12 13" key="1">
    <citation type="submission" date="2019-02" db="EMBL/GenBank/DDBJ databases">
        <title>Genome sequencing of the rare red list fungi Antrodiella citrinella (Flaviporus citrinellus).</title>
        <authorList>
            <person name="Buettner E."/>
            <person name="Kellner H."/>
        </authorList>
    </citation>
    <scope>NUCLEOTIDE SEQUENCE [LARGE SCALE GENOMIC DNA]</scope>
    <source>
        <strain evidence="12 13">DSM 108506</strain>
    </source>
</reference>
<evidence type="ECO:0000256" key="4">
    <source>
        <dbReference type="ARBA" id="ARBA00022968"/>
    </source>
</evidence>
<dbReference type="CDD" id="cd02180">
    <property type="entry name" value="GH16_fungal_KRE6_glucanase"/>
    <property type="match status" value="1"/>
</dbReference>
<protein>
    <recommendedName>
        <fullName evidence="11">GH16 domain-containing protein</fullName>
    </recommendedName>
</protein>
<evidence type="ECO:0000256" key="8">
    <source>
        <dbReference type="ARBA" id="ARBA00023316"/>
    </source>
</evidence>
<comment type="similarity">
    <text evidence="2">Belongs to the SKN1/KRE6 family.</text>
</comment>
<comment type="subcellular location">
    <subcellularLocation>
        <location evidence="1">Membrane</location>
        <topology evidence="1">Single-pass type II membrane protein</topology>
    </subcellularLocation>
</comment>
<dbReference type="GO" id="GO:0006078">
    <property type="term" value="P:(1-&gt;6)-beta-D-glucan biosynthetic process"/>
    <property type="evidence" value="ECO:0007669"/>
    <property type="project" value="TreeGrafter"/>
</dbReference>
<dbReference type="AlphaFoldDB" id="A0A4S4MNZ9"/>
<dbReference type="PANTHER" id="PTHR31361:SF15">
    <property type="entry name" value="GH16 DOMAIN-CONTAINING PROTEIN"/>
    <property type="match status" value="1"/>
</dbReference>
<dbReference type="FunFam" id="2.60.120.200:FF:000140">
    <property type="entry name" value="Beta-glucan synthesis-associated protein"/>
    <property type="match status" value="1"/>
</dbReference>
<evidence type="ECO:0000256" key="10">
    <source>
        <dbReference type="SAM" id="Phobius"/>
    </source>
</evidence>
<organism evidence="12 13">
    <name type="scientific">Antrodiella citrinella</name>
    <dbReference type="NCBI Taxonomy" id="2447956"/>
    <lineage>
        <taxon>Eukaryota</taxon>
        <taxon>Fungi</taxon>
        <taxon>Dikarya</taxon>
        <taxon>Basidiomycota</taxon>
        <taxon>Agaricomycotina</taxon>
        <taxon>Agaricomycetes</taxon>
        <taxon>Polyporales</taxon>
        <taxon>Steccherinaceae</taxon>
        <taxon>Antrodiella</taxon>
    </lineage>
</organism>
<dbReference type="PANTHER" id="PTHR31361">
    <property type="entry name" value="BETA-GLUCAN SYNTHESIS-ASSOCIATED PROTEIN KRE6-RELATED"/>
    <property type="match status" value="1"/>
</dbReference>
<keyword evidence="3 10" id="KW-0812">Transmembrane</keyword>
<dbReference type="InterPro" id="IPR000757">
    <property type="entry name" value="Beta-glucanase-like"/>
</dbReference>
<dbReference type="InterPro" id="IPR005629">
    <property type="entry name" value="Skn1/Kre6/Sbg1"/>
</dbReference>